<dbReference type="InterPro" id="IPR016181">
    <property type="entry name" value="Acyl_CoA_acyltransferase"/>
</dbReference>
<gene>
    <name evidence="2" type="ORF">H8S84_19290</name>
</gene>
<dbReference type="Gene3D" id="3.40.630.30">
    <property type="match status" value="1"/>
</dbReference>
<dbReference type="EMBL" id="JACRVF010000008">
    <property type="protein sequence ID" value="MBC5994999.1"/>
    <property type="molecule type" value="Genomic_DNA"/>
</dbReference>
<reference evidence="2" key="1">
    <citation type="submission" date="2020-08" db="EMBL/GenBank/DDBJ databases">
        <title>Pontibacter sp. SD6 16S ribosomal RNA gene Genome sequencing and assembly.</title>
        <authorList>
            <person name="Kang M."/>
        </authorList>
    </citation>
    <scope>NUCLEOTIDE SEQUENCE</scope>
    <source>
        <strain evidence="2">SD6</strain>
    </source>
</reference>
<proteinExistence type="predicted"/>
<keyword evidence="3" id="KW-1185">Reference proteome</keyword>
<dbReference type="AlphaFoldDB" id="A0A923NA39"/>
<dbReference type="GO" id="GO:0016747">
    <property type="term" value="F:acyltransferase activity, transferring groups other than amino-acyl groups"/>
    <property type="evidence" value="ECO:0007669"/>
    <property type="project" value="InterPro"/>
</dbReference>
<accession>A0A923NA39</accession>
<dbReference type="InterPro" id="IPR000182">
    <property type="entry name" value="GNAT_dom"/>
</dbReference>
<dbReference type="Pfam" id="PF00583">
    <property type="entry name" value="Acetyltransf_1"/>
    <property type="match status" value="1"/>
</dbReference>
<dbReference type="RefSeq" id="WP_187069027.1">
    <property type="nucleotide sequence ID" value="NZ_JACRVF010000008.1"/>
</dbReference>
<evidence type="ECO:0000313" key="3">
    <source>
        <dbReference type="Proteomes" id="UP000603640"/>
    </source>
</evidence>
<dbReference type="Proteomes" id="UP000603640">
    <property type="component" value="Unassembled WGS sequence"/>
</dbReference>
<feature type="domain" description="N-acetyltransferase" evidence="1">
    <location>
        <begin position="4"/>
        <end position="173"/>
    </location>
</feature>
<sequence length="173" mass="19953">MPSIKITPCTTADIYTLQDIAINSYGDHYLYLWHDGGMWYLNRCFSEDALKKELEDANAAFFLIYAEEELVGFLKFNISKEIEGYSAEEAMELERIYLTKSASGKGIGRAAVNFTKQVAQEMGKKVIWLKAMDSSRSVNFYEQNGFEKCGTYNLDFEQMKEEYRGMYVMKLPL</sequence>
<evidence type="ECO:0000259" key="1">
    <source>
        <dbReference type="PROSITE" id="PS51186"/>
    </source>
</evidence>
<comment type="caution">
    <text evidence="2">The sequence shown here is derived from an EMBL/GenBank/DDBJ whole genome shotgun (WGS) entry which is preliminary data.</text>
</comment>
<name>A0A923NA39_9BACT</name>
<dbReference type="PROSITE" id="PS51186">
    <property type="entry name" value="GNAT"/>
    <property type="match status" value="1"/>
</dbReference>
<dbReference type="SUPFAM" id="SSF55729">
    <property type="entry name" value="Acyl-CoA N-acyltransferases (Nat)"/>
    <property type="match status" value="1"/>
</dbReference>
<protein>
    <submittedName>
        <fullName evidence="2">GNAT family N-acetyltransferase</fullName>
    </submittedName>
</protein>
<dbReference type="CDD" id="cd04301">
    <property type="entry name" value="NAT_SF"/>
    <property type="match status" value="1"/>
</dbReference>
<evidence type="ECO:0000313" key="2">
    <source>
        <dbReference type="EMBL" id="MBC5994999.1"/>
    </source>
</evidence>
<organism evidence="2 3">
    <name type="scientific">Pontibacter cellulosilyticus</name>
    <dbReference type="NCBI Taxonomy" id="1720253"/>
    <lineage>
        <taxon>Bacteria</taxon>
        <taxon>Pseudomonadati</taxon>
        <taxon>Bacteroidota</taxon>
        <taxon>Cytophagia</taxon>
        <taxon>Cytophagales</taxon>
        <taxon>Hymenobacteraceae</taxon>
        <taxon>Pontibacter</taxon>
    </lineage>
</organism>